<dbReference type="PROSITE" id="PS00262">
    <property type="entry name" value="INSULIN"/>
    <property type="match status" value="1"/>
</dbReference>
<name>A0AA85AN19_9TREM</name>
<evidence type="ECO:0000256" key="1">
    <source>
        <dbReference type="ARBA" id="ARBA00009034"/>
    </source>
</evidence>
<comment type="similarity">
    <text evidence="1">Belongs to the insulin family.</text>
</comment>
<sequence length="143" mass="16933">MKKIFYFILTIFFLHLFLIKNSIEIHLNNTTQSLLSLNTDYITIMDYPIRMCGNEFLKNLKRVCSIRGIYTPINRLKRSFSSSSSSSSSSSEQYYNLERILHRQKRFDDLCTLYTMYEPDQVVTQCCCIGCNRKYLEQFCNPN</sequence>
<dbReference type="SUPFAM" id="SSF56994">
    <property type="entry name" value="Insulin-like"/>
    <property type="match status" value="1"/>
</dbReference>
<dbReference type="GO" id="GO:0005576">
    <property type="term" value="C:extracellular region"/>
    <property type="evidence" value="ECO:0007669"/>
    <property type="project" value="InterPro"/>
</dbReference>
<reference evidence="5" key="1">
    <citation type="submission" date="2023-11" db="UniProtKB">
        <authorList>
            <consortium name="WormBaseParasite"/>
        </authorList>
    </citation>
    <scope>IDENTIFICATION</scope>
</reference>
<dbReference type="Gene3D" id="1.10.100.10">
    <property type="entry name" value="Insulin-like"/>
    <property type="match status" value="1"/>
</dbReference>
<evidence type="ECO:0000313" key="4">
    <source>
        <dbReference type="Proteomes" id="UP000050790"/>
    </source>
</evidence>
<dbReference type="GO" id="GO:0005179">
    <property type="term" value="F:hormone activity"/>
    <property type="evidence" value="ECO:0007669"/>
    <property type="project" value="InterPro"/>
</dbReference>
<evidence type="ECO:0000256" key="2">
    <source>
        <dbReference type="SAM" id="SignalP"/>
    </source>
</evidence>
<evidence type="ECO:0000259" key="3">
    <source>
        <dbReference type="Pfam" id="PF00049"/>
    </source>
</evidence>
<accession>A0AA85AN19</accession>
<dbReference type="InterPro" id="IPR022353">
    <property type="entry name" value="Insulin_CS"/>
</dbReference>
<dbReference type="AlphaFoldDB" id="A0AA85AN19"/>
<organism evidence="4 5">
    <name type="scientific">Schistosoma margrebowiei</name>
    <dbReference type="NCBI Taxonomy" id="48269"/>
    <lineage>
        <taxon>Eukaryota</taxon>
        <taxon>Metazoa</taxon>
        <taxon>Spiralia</taxon>
        <taxon>Lophotrochozoa</taxon>
        <taxon>Platyhelminthes</taxon>
        <taxon>Trematoda</taxon>
        <taxon>Digenea</taxon>
        <taxon>Strigeidida</taxon>
        <taxon>Schistosomatoidea</taxon>
        <taxon>Schistosomatidae</taxon>
        <taxon>Schistosoma</taxon>
    </lineage>
</organism>
<keyword evidence="2" id="KW-0732">Signal</keyword>
<dbReference type="WBParaSite" id="SMRG1_93740.1">
    <property type="protein sequence ID" value="SMRG1_93740.1"/>
    <property type="gene ID" value="SMRG1_93740"/>
</dbReference>
<feature type="chain" id="PRO_5041740177" description="Insulin-like domain-containing protein" evidence="2">
    <location>
        <begin position="25"/>
        <end position="143"/>
    </location>
</feature>
<proteinExistence type="inferred from homology"/>
<dbReference type="InterPro" id="IPR036438">
    <property type="entry name" value="Insulin-like_sf"/>
</dbReference>
<dbReference type="InterPro" id="IPR016179">
    <property type="entry name" value="Insulin-like"/>
</dbReference>
<feature type="signal peptide" evidence="2">
    <location>
        <begin position="1"/>
        <end position="24"/>
    </location>
</feature>
<feature type="domain" description="Insulin-like" evidence="3">
    <location>
        <begin position="50"/>
        <end position="140"/>
    </location>
</feature>
<evidence type="ECO:0000313" key="5">
    <source>
        <dbReference type="WBParaSite" id="SMRG1_93740.1"/>
    </source>
</evidence>
<dbReference type="Proteomes" id="UP000050790">
    <property type="component" value="Unassembled WGS sequence"/>
</dbReference>
<protein>
    <recommendedName>
        <fullName evidence="3">Insulin-like domain-containing protein</fullName>
    </recommendedName>
</protein>
<dbReference type="Pfam" id="PF00049">
    <property type="entry name" value="Insulin"/>
    <property type="match status" value="1"/>
</dbReference>